<feature type="domain" description="BTB" evidence="2">
    <location>
        <begin position="40"/>
        <end position="109"/>
    </location>
</feature>
<keyword evidence="4" id="KW-1185">Reference proteome</keyword>
<proteinExistence type="predicted"/>
<comment type="caution">
    <text evidence="3">The sequence shown here is derived from an EMBL/GenBank/DDBJ whole genome shotgun (WGS) entry which is preliminary data.</text>
</comment>
<reference evidence="3 4" key="1">
    <citation type="journal article" date="2024" name="Nat. Commun.">
        <title>Phylogenomics reveals the evolutionary origins of lichenization in chlorophyte algae.</title>
        <authorList>
            <person name="Puginier C."/>
            <person name="Libourel C."/>
            <person name="Otte J."/>
            <person name="Skaloud P."/>
            <person name="Haon M."/>
            <person name="Grisel S."/>
            <person name="Petersen M."/>
            <person name="Berrin J.G."/>
            <person name="Delaux P.M."/>
            <person name="Dal Grande F."/>
            <person name="Keller J."/>
        </authorList>
    </citation>
    <scope>NUCLEOTIDE SEQUENCE [LARGE SCALE GENOMIC DNA]</scope>
    <source>
        <strain evidence="3 4">SAG 2043</strain>
    </source>
</reference>
<sequence>MASRPGASWECNCKSCTALRLQTGALGASLLDSLVNKRLVDVVQRVGPSNLDAHRLVLQSASTRLRDYWHVYTTAGAPAVLTIDERETHATTMRQLIFCMYGGNLYCEQAFQAGPSYSAPRLGSAPPDFLVQDEVIRFYEKARDYGTADFC</sequence>
<protein>
    <recommendedName>
        <fullName evidence="2">BTB domain-containing protein</fullName>
    </recommendedName>
</protein>
<name>A0AAW1RAD1_9CHLO</name>
<dbReference type="InterPro" id="IPR000210">
    <property type="entry name" value="BTB/POZ_dom"/>
</dbReference>
<dbReference type="InterPro" id="IPR011333">
    <property type="entry name" value="SKP1/BTB/POZ_sf"/>
</dbReference>
<evidence type="ECO:0000313" key="3">
    <source>
        <dbReference type="EMBL" id="KAK9830518.1"/>
    </source>
</evidence>
<accession>A0AAW1RAD1</accession>
<evidence type="ECO:0000256" key="1">
    <source>
        <dbReference type="ARBA" id="ARBA00004906"/>
    </source>
</evidence>
<dbReference type="AlphaFoldDB" id="A0AAW1RAD1"/>
<evidence type="ECO:0000259" key="2">
    <source>
        <dbReference type="PROSITE" id="PS50097"/>
    </source>
</evidence>
<dbReference type="Pfam" id="PF00651">
    <property type="entry name" value="BTB"/>
    <property type="match status" value="1"/>
</dbReference>
<gene>
    <name evidence="3" type="ORF">WJX72_012176</name>
</gene>
<dbReference type="EMBL" id="JALJOR010000001">
    <property type="protein sequence ID" value="KAK9830518.1"/>
    <property type="molecule type" value="Genomic_DNA"/>
</dbReference>
<organism evidence="3 4">
    <name type="scientific">[Myrmecia] bisecta</name>
    <dbReference type="NCBI Taxonomy" id="41462"/>
    <lineage>
        <taxon>Eukaryota</taxon>
        <taxon>Viridiplantae</taxon>
        <taxon>Chlorophyta</taxon>
        <taxon>core chlorophytes</taxon>
        <taxon>Trebouxiophyceae</taxon>
        <taxon>Trebouxiales</taxon>
        <taxon>Trebouxiaceae</taxon>
        <taxon>Myrmecia</taxon>
    </lineage>
</organism>
<evidence type="ECO:0000313" key="4">
    <source>
        <dbReference type="Proteomes" id="UP001489004"/>
    </source>
</evidence>
<dbReference type="SUPFAM" id="SSF54695">
    <property type="entry name" value="POZ domain"/>
    <property type="match status" value="1"/>
</dbReference>
<dbReference type="Gene3D" id="3.30.710.10">
    <property type="entry name" value="Potassium Channel Kv1.1, Chain A"/>
    <property type="match status" value="1"/>
</dbReference>
<comment type="pathway">
    <text evidence="1">Protein modification; protein ubiquitination.</text>
</comment>
<dbReference type="Proteomes" id="UP001489004">
    <property type="component" value="Unassembled WGS sequence"/>
</dbReference>
<dbReference type="PROSITE" id="PS50097">
    <property type="entry name" value="BTB"/>
    <property type="match status" value="1"/>
</dbReference>